<dbReference type="EMBL" id="JACIDM010000004">
    <property type="protein sequence ID" value="MBB4084404.1"/>
    <property type="molecule type" value="Genomic_DNA"/>
</dbReference>
<reference evidence="2 3" key="1">
    <citation type="submission" date="2020-08" db="EMBL/GenBank/DDBJ databases">
        <title>Genomic Encyclopedia of Type Strains, Phase IV (KMG-IV): sequencing the most valuable type-strain genomes for metagenomic binning, comparative biology and taxonomic classification.</title>
        <authorList>
            <person name="Goeker M."/>
        </authorList>
    </citation>
    <scope>NUCLEOTIDE SEQUENCE [LARGE SCALE GENOMIC DNA]</scope>
    <source>
        <strain evidence="2 3">DSM 23960</strain>
    </source>
</reference>
<feature type="transmembrane region" description="Helical" evidence="1">
    <location>
        <begin position="51"/>
        <end position="72"/>
    </location>
</feature>
<evidence type="ECO:0008006" key="4">
    <source>
        <dbReference type="Google" id="ProtNLM"/>
    </source>
</evidence>
<dbReference type="RefSeq" id="WP_183205901.1">
    <property type="nucleotide sequence ID" value="NZ_BAAAER010000001.1"/>
</dbReference>
<evidence type="ECO:0000256" key="1">
    <source>
        <dbReference type="SAM" id="Phobius"/>
    </source>
</evidence>
<protein>
    <recommendedName>
        <fullName evidence="4">PH domain-containing protein</fullName>
    </recommendedName>
</protein>
<dbReference type="AlphaFoldDB" id="A0A7W6JFV1"/>
<evidence type="ECO:0000313" key="3">
    <source>
        <dbReference type="Proteomes" id="UP000529946"/>
    </source>
</evidence>
<keyword evidence="1" id="KW-1133">Transmembrane helix</keyword>
<keyword evidence="3" id="KW-1185">Reference proteome</keyword>
<comment type="caution">
    <text evidence="2">The sequence shown here is derived from an EMBL/GenBank/DDBJ whole genome shotgun (WGS) entry which is preliminary data.</text>
</comment>
<feature type="transmembrane region" description="Helical" evidence="1">
    <location>
        <begin position="25"/>
        <end position="45"/>
    </location>
</feature>
<gene>
    <name evidence="2" type="ORF">GGR12_003294</name>
</gene>
<organism evidence="2 3">
    <name type="scientific">Brevundimonas lenta</name>
    <dbReference type="NCBI Taxonomy" id="424796"/>
    <lineage>
        <taxon>Bacteria</taxon>
        <taxon>Pseudomonadati</taxon>
        <taxon>Pseudomonadota</taxon>
        <taxon>Alphaproteobacteria</taxon>
        <taxon>Caulobacterales</taxon>
        <taxon>Caulobacteraceae</taxon>
        <taxon>Brevundimonas</taxon>
    </lineage>
</organism>
<keyword evidence="1" id="KW-0812">Transmembrane</keyword>
<sequence length="189" mass="20609">MAGREEAGFGGPGPLHLRSFNRQGWLMGLCLLGVGIVKLGLVLWSGEPVSWMAGLGIGVFLASGTLFAALGLHPVELWADDVGIHWRQIFWRRTFPWARVEEIGIRTDKNFEGYDKPVVRVLTGFRTPPNIPPALGLRLTPLPGEQSGMVAARRGLSGFDIGLNNVFDVGLGDLVEELQRRQALARAAE</sequence>
<keyword evidence="1" id="KW-0472">Membrane</keyword>
<dbReference type="Proteomes" id="UP000529946">
    <property type="component" value="Unassembled WGS sequence"/>
</dbReference>
<accession>A0A7W6JFV1</accession>
<proteinExistence type="predicted"/>
<name>A0A7W6JFV1_9CAUL</name>
<evidence type="ECO:0000313" key="2">
    <source>
        <dbReference type="EMBL" id="MBB4084404.1"/>
    </source>
</evidence>